<dbReference type="OrthoDB" id="9905097at2759"/>
<evidence type="ECO:0000313" key="7">
    <source>
        <dbReference type="Proteomes" id="UP000515129"/>
    </source>
</evidence>
<dbReference type="KEGG" id="caua:113063253"/>
<feature type="domain" description="KELK-motif containing" evidence="6">
    <location>
        <begin position="81"/>
        <end position="160"/>
    </location>
</feature>
<keyword evidence="3 4" id="KW-0175">Coiled coil</keyword>
<dbReference type="GO" id="GO:0031032">
    <property type="term" value="P:actomyosin structure organization"/>
    <property type="evidence" value="ECO:0007669"/>
    <property type="project" value="TreeGrafter"/>
</dbReference>
<feature type="region of interest" description="Disordered" evidence="5">
    <location>
        <begin position="216"/>
        <end position="236"/>
    </location>
</feature>
<dbReference type="Proteomes" id="UP000515129">
    <property type="component" value="Chromosome 45"/>
</dbReference>
<dbReference type="GO" id="GO:0004674">
    <property type="term" value="F:protein serine/threonine kinase activity"/>
    <property type="evidence" value="ECO:0007669"/>
    <property type="project" value="UniProtKB-KW"/>
</dbReference>
<dbReference type="GeneID" id="113063253"/>
<keyword evidence="2" id="KW-0418">Kinase</keyword>
<dbReference type="Gene3D" id="1.10.287.1490">
    <property type="match status" value="1"/>
</dbReference>
<gene>
    <name evidence="8" type="primary">LOC113063253</name>
</gene>
<evidence type="ECO:0000256" key="3">
    <source>
        <dbReference type="ARBA" id="ARBA00023054"/>
    </source>
</evidence>
<organism evidence="7 8">
    <name type="scientific">Carassius auratus</name>
    <name type="common">Goldfish</name>
    <dbReference type="NCBI Taxonomy" id="7957"/>
    <lineage>
        <taxon>Eukaryota</taxon>
        <taxon>Metazoa</taxon>
        <taxon>Chordata</taxon>
        <taxon>Craniata</taxon>
        <taxon>Vertebrata</taxon>
        <taxon>Euteleostomi</taxon>
        <taxon>Actinopterygii</taxon>
        <taxon>Neopterygii</taxon>
        <taxon>Teleostei</taxon>
        <taxon>Ostariophysi</taxon>
        <taxon>Cypriniformes</taxon>
        <taxon>Cyprinidae</taxon>
        <taxon>Cyprininae</taxon>
        <taxon>Carassius</taxon>
    </lineage>
</organism>
<reference evidence="8" key="1">
    <citation type="submission" date="2025-08" db="UniProtKB">
        <authorList>
            <consortium name="RefSeq"/>
        </authorList>
    </citation>
    <scope>IDENTIFICATION</scope>
    <source>
        <strain evidence="8">Wakin</strain>
        <tissue evidence="8">Muscle</tissue>
    </source>
</reference>
<proteinExistence type="predicted"/>
<dbReference type="AlphaFoldDB" id="A0A6P6LZP2"/>
<dbReference type="Pfam" id="PF15796">
    <property type="entry name" value="KELK"/>
    <property type="match status" value="1"/>
</dbReference>
<dbReference type="InterPro" id="IPR031597">
    <property type="entry name" value="KELK"/>
</dbReference>
<keyword evidence="7" id="KW-1185">Reference proteome</keyword>
<evidence type="ECO:0000259" key="6">
    <source>
        <dbReference type="Pfam" id="PF15796"/>
    </source>
</evidence>
<protein>
    <submittedName>
        <fullName evidence="8">Serine/threonine-protein kinase MRCK beta-like isoform X1</fullName>
    </submittedName>
</protein>
<dbReference type="RefSeq" id="XP_026089292.1">
    <property type="nucleotide sequence ID" value="XM_026233507.1"/>
</dbReference>
<sequence length="236" mass="27360">MYSEYILIVCSTHDFLESTQAVQSLHGSGRGAGTLGRDREIKKLNEEIDRLKKKLADSDRLEHQLEEAVTLRQDFESSSSKLKALDKQVKALKLEKEDIHKQLVESLDRLKSQTKELKDAHQQRKLAMQEFSELNERMAELRSQKQRLSRQLRDKEEEMEVVMQKIDAMRQDIRKTEKARKEGLSIRKTYLCCMCHPGILNLCRAVLITPHHHVHTPEADGGHSQMKIRPCNAPHF</sequence>
<dbReference type="PANTHER" id="PTHR22988:SF34">
    <property type="entry name" value="SERINE_THREONINE-PROTEIN KINASE MRCK BETA"/>
    <property type="match status" value="1"/>
</dbReference>
<keyword evidence="2" id="KW-0808">Transferase</keyword>
<evidence type="ECO:0000256" key="4">
    <source>
        <dbReference type="SAM" id="Coils"/>
    </source>
</evidence>
<dbReference type="GO" id="GO:0005856">
    <property type="term" value="C:cytoskeleton"/>
    <property type="evidence" value="ECO:0007669"/>
    <property type="project" value="TreeGrafter"/>
</dbReference>
<dbReference type="PANTHER" id="PTHR22988">
    <property type="entry name" value="MYOTONIC DYSTROPHY S/T KINASE-RELATED"/>
    <property type="match status" value="1"/>
</dbReference>
<evidence type="ECO:0000256" key="1">
    <source>
        <dbReference type="ARBA" id="ARBA00022527"/>
    </source>
</evidence>
<evidence type="ECO:0000313" key="8">
    <source>
        <dbReference type="RefSeq" id="XP_026089292.1"/>
    </source>
</evidence>
<keyword evidence="1" id="KW-0723">Serine/threonine-protein kinase</keyword>
<name>A0A6P6LZP2_CARAU</name>
<accession>A0A6P6LZP2</accession>
<dbReference type="GO" id="GO:0005737">
    <property type="term" value="C:cytoplasm"/>
    <property type="evidence" value="ECO:0007669"/>
    <property type="project" value="TreeGrafter"/>
</dbReference>
<feature type="coiled-coil region" evidence="4">
    <location>
        <begin position="41"/>
        <end position="179"/>
    </location>
</feature>
<evidence type="ECO:0000256" key="5">
    <source>
        <dbReference type="SAM" id="MobiDB-lite"/>
    </source>
</evidence>
<dbReference type="InterPro" id="IPR050839">
    <property type="entry name" value="Rho-assoc_Ser/Thr_Kinase"/>
</dbReference>
<evidence type="ECO:0000256" key="2">
    <source>
        <dbReference type="ARBA" id="ARBA00022777"/>
    </source>
</evidence>